<gene>
    <name evidence="2" type="ORF">EXIGLDRAFT_732382</name>
</gene>
<accession>A0A165KSP2</accession>
<sequence>MSAAHPYIVNSESARLRYLEARHAQLAHWQATSSPVPQYFYTPTNNTNLAVPPRAVEHERIPAPEKDLPPVPQQRLITTSLRHYGSPPPHSVPRRRDAAKLNAPSNYTPEPQPRPTIITQPFPPTDPSTEWGKVLESLDAQLELNWEWNRVTRGLRAPEDRHTIYVF</sequence>
<dbReference type="Proteomes" id="UP000077266">
    <property type="component" value="Unassembled WGS sequence"/>
</dbReference>
<protein>
    <submittedName>
        <fullName evidence="2">Uncharacterized protein</fullName>
    </submittedName>
</protein>
<dbReference type="AlphaFoldDB" id="A0A165KSP2"/>
<keyword evidence="3" id="KW-1185">Reference proteome</keyword>
<evidence type="ECO:0000313" key="3">
    <source>
        <dbReference type="Proteomes" id="UP000077266"/>
    </source>
</evidence>
<reference evidence="2 3" key="1">
    <citation type="journal article" date="2016" name="Mol. Biol. Evol.">
        <title>Comparative Genomics of Early-Diverging Mushroom-Forming Fungi Provides Insights into the Origins of Lignocellulose Decay Capabilities.</title>
        <authorList>
            <person name="Nagy L.G."/>
            <person name="Riley R."/>
            <person name="Tritt A."/>
            <person name="Adam C."/>
            <person name="Daum C."/>
            <person name="Floudas D."/>
            <person name="Sun H."/>
            <person name="Yadav J.S."/>
            <person name="Pangilinan J."/>
            <person name="Larsson K.H."/>
            <person name="Matsuura K."/>
            <person name="Barry K."/>
            <person name="Labutti K."/>
            <person name="Kuo R."/>
            <person name="Ohm R.A."/>
            <person name="Bhattacharya S.S."/>
            <person name="Shirouzu T."/>
            <person name="Yoshinaga Y."/>
            <person name="Martin F.M."/>
            <person name="Grigoriev I.V."/>
            <person name="Hibbett D.S."/>
        </authorList>
    </citation>
    <scope>NUCLEOTIDE SEQUENCE [LARGE SCALE GENOMIC DNA]</scope>
    <source>
        <strain evidence="2 3">HHB12029</strain>
    </source>
</reference>
<organism evidence="2 3">
    <name type="scientific">Exidia glandulosa HHB12029</name>
    <dbReference type="NCBI Taxonomy" id="1314781"/>
    <lineage>
        <taxon>Eukaryota</taxon>
        <taxon>Fungi</taxon>
        <taxon>Dikarya</taxon>
        <taxon>Basidiomycota</taxon>
        <taxon>Agaricomycotina</taxon>
        <taxon>Agaricomycetes</taxon>
        <taxon>Auriculariales</taxon>
        <taxon>Exidiaceae</taxon>
        <taxon>Exidia</taxon>
    </lineage>
</organism>
<dbReference type="InParanoid" id="A0A165KSP2"/>
<feature type="region of interest" description="Disordered" evidence="1">
    <location>
        <begin position="101"/>
        <end position="128"/>
    </location>
</feature>
<evidence type="ECO:0000256" key="1">
    <source>
        <dbReference type="SAM" id="MobiDB-lite"/>
    </source>
</evidence>
<proteinExistence type="predicted"/>
<name>A0A165KSP2_EXIGL</name>
<dbReference type="EMBL" id="KV425938">
    <property type="protein sequence ID" value="KZV96815.1"/>
    <property type="molecule type" value="Genomic_DNA"/>
</dbReference>
<evidence type="ECO:0000313" key="2">
    <source>
        <dbReference type="EMBL" id="KZV96815.1"/>
    </source>
</evidence>